<dbReference type="PIRSF" id="PIRSF018637">
    <property type="entry name" value="TrmK"/>
    <property type="match status" value="1"/>
</dbReference>
<accession>C7RD97</accession>
<dbReference type="OrthoDB" id="5881184at2"/>
<name>C7RD97_ANAPD</name>
<evidence type="ECO:0000313" key="1">
    <source>
        <dbReference type="EMBL" id="ACV29160.1"/>
    </source>
</evidence>
<dbReference type="RefSeq" id="WP_015778063.1">
    <property type="nucleotide sequence ID" value="NC_013171.1"/>
</dbReference>
<protein>
    <recommendedName>
        <fullName evidence="3">SAM-dependent methyltransferase</fullName>
    </recommendedName>
</protein>
<sequence>MEDKKRLLDIISLIDKNKKVIDIGTDHGLVPLYLAKNGISKEILATDISEKSLDKLRGVLDSDTEKFIQTMVTDGFKGINKDEGQVAIIAGMGANTIIDIIEESMDFSQNLDYLILASNINTEKLRLFLVENDFEIMNDFLSFENKKYYDIIKTRFSKSKTLKLSEIYYGKDDIKNKSQILKEKLEIDRKKNLKFREDILAKSKDKKNLGRIDEKLQAIEEIENIWKLEN</sequence>
<evidence type="ECO:0000313" key="2">
    <source>
        <dbReference type="Proteomes" id="UP000002294"/>
    </source>
</evidence>
<dbReference type="Proteomes" id="UP000002294">
    <property type="component" value="Chromosome"/>
</dbReference>
<dbReference type="InterPro" id="IPR029063">
    <property type="entry name" value="SAM-dependent_MTases_sf"/>
</dbReference>
<dbReference type="SUPFAM" id="SSF53335">
    <property type="entry name" value="S-adenosyl-L-methionine-dependent methyltransferases"/>
    <property type="match status" value="1"/>
</dbReference>
<dbReference type="EMBL" id="CP001708">
    <property type="protein sequence ID" value="ACV29160.1"/>
    <property type="molecule type" value="Genomic_DNA"/>
</dbReference>
<keyword evidence="2" id="KW-1185">Reference proteome</keyword>
<dbReference type="GO" id="GO:0160105">
    <property type="term" value="F:tRNA (adenine(22)-N1)-methyltransferase activity"/>
    <property type="evidence" value="ECO:0007669"/>
    <property type="project" value="InterPro"/>
</dbReference>
<dbReference type="Gene3D" id="3.40.50.150">
    <property type="entry name" value="Vaccinia Virus protein VP39"/>
    <property type="match status" value="1"/>
</dbReference>
<reference evidence="1 2" key="1">
    <citation type="journal article" date="2009" name="Stand. Genomic Sci.">
        <title>Complete genome sequence of Anaerococcus prevotii type strain (PC1).</title>
        <authorList>
            <person name="Labutti K."/>
            <person name="Pukall R."/>
            <person name="Steenblock K."/>
            <person name="Glavina Del Rio T."/>
            <person name="Tice H."/>
            <person name="Copeland A."/>
            <person name="Cheng J.F."/>
            <person name="Lucas S."/>
            <person name="Chen F."/>
            <person name="Nolan M."/>
            <person name="Bruce D."/>
            <person name="Goodwin L."/>
            <person name="Pitluck S."/>
            <person name="Ivanova N."/>
            <person name="Mavromatis K."/>
            <person name="Ovchinnikova G."/>
            <person name="Pati A."/>
            <person name="Chen A."/>
            <person name="Palaniappan K."/>
            <person name="Land M."/>
            <person name="Hauser L."/>
            <person name="Chang Y.J."/>
            <person name="Jeffries C.D."/>
            <person name="Chain P."/>
            <person name="Saunders E."/>
            <person name="Brettin T."/>
            <person name="Detter J.C."/>
            <person name="Han C."/>
            <person name="Goker M."/>
            <person name="Bristow J."/>
            <person name="Eisen J.A."/>
            <person name="Markowitz V."/>
            <person name="Hugenholtz P."/>
            <person name="Kyrpides N.C."/>
            <person name="Klenk H.P."/>
            <person name="Lapidus A."/>
        </authorList>
    </citation>
    <scope>NUCLEOTIDE SEQUENCE [LARGE SCALE GENOMIC DNA]</scope>
    <source>
        <strain evidence="2">ATCC 9321 / DSM 20548 / JCM 6508 / NCTC 11806 / PC1</strain>
    </source>
</reference>
<dbReference type="PANTHER" id="PTHR38451:SF1">
    <property type="entry name" value="TRNA (ADENINE(22)-N(1))-METHYLTRANSFERASE"/>
    <property type="match status" value="1"/>
</dbReference>
<dbReference type="HOGENOM" id="CLU_071037_0_1_9"/>
<organism evidence="1 2">
    <name type="scientific">Anaerococcus prevotii (strain ATCC 9321 / DSM 20548 / JCM 6508 / NCTC 11806 / PC1)</name>
    <name type="common">Peptostreptococcus prevotii</name>
    <name type="synonym">Peptococcus prevotii</name>
    <dbReference type="NCBI Taxonomy" id="525919"/>
    <lineage>
        <taxon>Bacteria</taxon>
        <taxon>Bacillati</taxon>
        <taxon>Bacillota</taxon>
        <taxon>Tissierellia</taxon>
        <taxon>Tissierellales</taxon>
        <taxon>Peptoniphilaceae</taxon>
        <taxon>Anaerococcus</taxon>
    </lineage>
</organism>
<dbReference type="STRING" id="525919.Apre_1134"/>
<dbReference type="AlphaFoldDB" id="C7RD97"/>
<evidence type="ECO:0008006" key="3">
    <source>
        <dbReference type="Google" id="ProtNLM"/>
    </source>
</evidence>
<gene>
    <name evidence="1" type="ordered locus">Apre_1134</name>
</gene>
<dbReference type="PANTHER" id="PTHR38451">
    <property type="entry name" value="TRNA (ADENINE(22)-N(1))-METHYLTRANSFERASE"/>
    <property type="match status" value="1"/>
</dbReference>
<proteinExistence type="predicted"/>
<dbReference type="KEGG" id="apr:Apre_1134"/>
<dbReference type="InterPro" id="IPR006901">
    <property type="entry name" value="TrmK"/>
</dbReference>
<dbReference type="Pfam" id="PF12847">
    <property type="entry name" value="Methyltransf_18"/>
    <property type="match status" value="1"/>
</dbReference>
<dbReference type="eggNOG" id="COG2384">
    <property type="taxonomic scope" value="Bacteria"/>
</dbReference>